<sequence>MTTNLLCRCQGLIDCDDVLASSEAFTGRCDNKWENLKALIRPTQIDVGYSWVEHKLQTQFDNDDDAQDELEDAIPAVLGPSGGEATAIFIIDRHHTLCALDKSGRDSLEVTIDVVCDWREASDFWDRMEAADWVYLLSRDSPDALPTVRTTSDLPSRFSFTDEDVVFVDDRWRALASFSRKYEGSCGDYDDYCERCFIRLCDTDGSSIPYFEFEWGYFFNVALSNATLWPTLGDQSAFQAAYDAIDDDNDLGDWQTAADALIPLCRGDAAATYVLPASLGSGSLKGYVHGDTPLADDPDCADPLCPTYEPTYKPTLLLREPRNAAASS</sequence>
<name>A0AAD7UM09_9STRA</name>
<keyword evidence="2" id="KW-1185">Reference proteome</keyword>
<evidence type="ECO:0000313" key="1">
    <source>
        <dbReference type="EMBL" id="KAJ8609355.1"/>
    </source>
</evidence>
<dbReference type="SUPFAM" id="SSF110849">
    <property type="entry name" value="ParB/Sulfiredoxin"/>
    <property type="match status" value="1"/>
</dbReference>
<evidence type="ECO:0000313" key="2">
    <source>
        <dbReference type="Proteomes" id="UP001230188"/>
    </source>
</evidence>
<dbReference type="Gene3D" id="3.90.1530.10">
    <property type="entry name" value="Conserved hypothetical protein from pyrococcus furiosus pfu- 392566-001, ParB domain"/>
    <property type="match status" value="1"/>
</dbReference>
<dbReference type="InterPro" id="IPR036086">
    <property type="entry name" value="ParB/Sulfiredoxin_sf"/>
</dbReference>
<accession>A0AAD7UM09</accession>
<comment type="caution">
    <text evidence="1">The sequence shown here is derived from an EMBL/GenBank/DDBJ whole genome shotgun (WGS) entry which is preliminary data.</text>
</comment>
<dbReference type="Pfam" id="PF08857">
    <property type="entry name" value="ParBc_2"/>
    <property type="match status" value="1"/>
</dbReference>
<reference evidence="1" key="1">
    <citation type="submission" date="2023-01" db="EMBL/GenBank/DDBJ databases">
        <title>Metagenome sequencing of chrysophaentin producing Chrysophaeum taylorii.</title>
        <authorList>
            <person name="Davison J."/>
            <person name="Bewley C."/>
        </authorList>
    </citation>
    <scope>NUCLEOTIDE SEQUENCE</scope>
    <source>
        <strain evidence="1">NIES-1699</strain>
    </source>
</reference>
<proteinExistence type="predicted"/>
<dbReference type="CDD" id="cd16390">
    <property type="entry name" value="ParB_N_Srx_like"/>
    <property type="match status" value="1"/>
</dbReference>
<dbReference type="AlphaFoldDB" id="A0AAD7UM09"/>
<organism evidence="1 2">
    <name type="scientific">Chrysophaeum taylorii</name>
    <dbReference type="NCBI Taxonomy" id="2483200"/>
    <lineage>
        <taxon>Eukaryota</taxon>
        <taxon>Sar</taxon>
        <taxon>Stramenopiles</taxon>
        <taxon>Ochrophyta</taxon>
        <taxon>Pelagophyceae</taxon>
        <taxon>Pelagomonadales</taxon>
        <taxon>Pelagomonadaceae</taxon>
        <taxon>Chrysophaeum</taxon>
    </lineage>
</organism>
<protein>
    <submittedName>
        <fullName evidence="1">Uncharacterized protein</fullName>
    </submittedName>
</protein>
<dbReference type="Proteomes" id="UP001230188">
    <property type="component" value="Unassembled WGS sequence"/>
</dbReference>
<dbReference type="EMBL" id="JAQMWT010000141">
    <property type="protein sequence ID" value="KAJ8609355.1"/>
    <property type="molecule type" value="Genomic_DNA"/>
</dbReference>
<gene>
    <name evidence="1" type="ORF">CTAYLR_009292</name>
</gene>
<dbReference type="InterPro" id="IPR014956">
    <property type="entry name" value="ParBc_2"/>
</dbReference>